<keyword evidence="3" id="KW-1185">Reference proteome</keyword>
<dbReference type="EMBL" id="PNBA02000015">
    <property type="protein sequence ID" value="KAG6399861.1"/>
    <property type="molecule type" value="Genomic_DNA"/>
</dbReference>
<proteinExistence type="predicted"/>
<gene>
    <name evidence="2" type="ORF">SASPL_141346</name>
</gene>
<dbReference type="AlphaFoldDB" id="A0A8X8WS32"/>
<evidence type="ECO:0000313" key="3">
    <source>
        <dbReference type="Proteomes" id="UP000298416"/>
    </source>
</evidence>
<dbReference type="Proteomes" id="UP000298416">
    <property type="component" value="Unassembled WGS sequence"/>
</dbReference>
<name>A0A8X8WS32_SALSN</name>
<accession>A0A8X8WS32</accession>
<evidence type="ECO:0000313" key="2">
    <source>
        <dbReference type="EMBL" id="KAG6399861.1"/>
    </source>
</evidence>
<protein>
    <submittedName>
        <fullName evidence="2">Uncharacterized protein</fullName>
    </submittedName>
</protein>
<comment type="caution">
    <text evidence="2">The sequence shown here is derived from an EMBL/GenBank/DDBJ whole genome shotgun (WGS) entry which is preliminary data.</text>
</comment>
<feature type="region of interest" description="Disordered" evidence="1">
    <location>
        <begin position="79"/>
        <end position="103"/>
    </location>
</feature>
<sequence>MEEQPFSKWEELLEICIIEVQKNRKVTNQRLLNLERNTVLLEQGSTSLAEGAEGYQECSVIQVVTDCVGEVEVTYHQTQDPSESCLINSFTPTHTSSSVRRRE</sequence>
<reference evidence="2" key="1">
    <citation type="submission" date="2018-01" db="EMBL/GenBank/DDBJ databases">
        <authorList>
            <person name="Mao J.F."/>
        </authorList>
    </citation>
    <scope>NUCLEOTIDE SEQUENCE</scope>
    <source>
        <strain evidence="2">Huo1</strain>
        <tissue evidence="2">Leaf</tissue>
    </source>
</reference>
<reference evidence="2" key="2">
    <citation type="submission" date="2020-08" db="EMBL/GenBank/DDBJ databases">
        <title>Plant Genome Project.</title>
        <authorList>
            <person name="Zhang R.-G."/>
        </authorList>
    </citation>
    <scope>NUCLEOTIDE SEQUENCE</scope>
    <source>
        <strain evidence="2">Huo1</strain>
        <tissue evidence="2">Leaf</tissue>
    </source>
</reference>
<evidence type="ECO:0000256" key="1">
    <source>
        <dbReference type="SAM" id="MobiDB-lite"/>
    </source>
</evidence>
<organism evidence="2">
    <name type="scientific">Salvia splendens</name>
    <name type="common">Scarlet sage</name>
    <dbReference type="NCBI Taxonomy" id="180675"/>
    <lineage>
        <taxon>Eukaryota</taxon>
        <taxon>Viridiplantae</taxon>
        <taxon>Streptophyta</taxon>
        <taxon>Embryophyta</taxon>
        <taxon>Tracheophyta</taxon>
        <taxon>Spermatophyta</taxon>
        <taxon>Magnoliopsida</taxon>
        <taxon>eudicotyledons</taxon>
        <taxon>Gunneridae</taxon>
        <taxon>Pentapetalae</taxon>
        <taxon>asterids</taxon>
        <taxon>lamiids</taxon>
        <taxon>Lamiales</taxon>
        <taxon>Lamiaceae</taxon>
        <taxon>Nepetoideae</taxon>
        <taxon>Mentheae</taxon>
        <taxon>Salviinae</taxon>
        <taxon>Salvia</taxon>
        <taxon>Salvia subgen. Calosphace</taxon>
        <taxon>core Calosphace</taxon>
    </lineage>
</organism>